<protein>
    <submittedName>
        <fullName evidence="1">Prolyl oligopeptidase family protein</fullName>
    </submittedName>
</protein>
<dbReference type="EMBL" id="AJWY01014013">
    <property type="protein sequence ID" value="EKC45058.1"/>
    <property type="molecule type" value="Genomic_DNA"/>
</dbReference>
<comment type="caution">
    <text evidence="1">The sequence shown here is derived from an EMBL/GenBank/DDBJ whole genome shotgun (WGS) entry which is preliminary data.</text>
</comment>
<gene>
    <name evidence="1" type="ORF">LEA_20394</name>
</gene>
<accession>K1RI09</accession>
<name>K1RI09_9ZZZZ</name>
<proteinExistence type="predicted"/>
<evidence type="ECO:0000313" key="1">
    <source>
        <dbReference type="EMBL" id="EKC45058.1"/>
    </source>
</evidence>
<feature type="non-terminal residue" evidence="1">
    <location>
        <position position="121"/>
    </location>
</feature>
<organism evidence="1">
    <name type="scientific">human gut metagenome</name>
    <dbReference type="NCBI Taxonomy" id="408170"/>
    <lineage>
        <taxon>unclassified sequences</taxon>
        <taxon>metagenomes</taxon>
        <taxon>organismal metagenomes</taxon>
    </lineage>
</organism>
<dbReference type="Gene3D" id="2.120.10.30">
    <property type="entry name" value="TolB, C-terminal domain"/>
    <property type="match status" value="1"/>
</dbReference>
<dbReference type="AlphaFoldDB" id="K1RI09"/>
<dbReference type="PROSITE" id="PS51257">
    <property type="entry name" value="PROKAR_LIPOPROTEIN"/>
    <property type="match status" value="1"/>
</dbReference>
<dbReference type="SUPFAM" id="SSF82171">
    <property type="entry name" value="DPP6 N-terminal domain-like"/>
    <property type="match status" value="1"/>
</dbReference>
<reference evidence="1" key="1">
    <citation type="journal article" date="2013" name="Environ. Microbiol.">
        <title>Microbiota from the distal guts of lean and obese adolescents exhibit partial functional redundancy besides clear differences in community structure.</title>
        <authorList>
            <person name="Ferrer M."/>
            <person name="Ruiz A."/>
            <person name="Lanza F."/>
            <person name="Haange S.B."/>
            <person name="Oberbach A."/>
            <person name="Till H."/>
            <person name="Bargiela R."/>
            <person name="Campoy C."/>
            <person name="Segura M.T."/>
            <person name="Richter M."/>
            <person name="von Bergen M."/>
            <person name="Seifert J."/>
            <person name="Suarez A."/>
        </authorList>
    </citation>
    <scope>NUCLEOTIDE SEQUENCE</scope>
</reference>
<dbReference type="InterPro" id="IPR011042">
    <property type="entry name" value="6-blade_b-propeller_TolB-like"/>
</dbReference>
<sequence>MNKSSATIMAAALMLASSCTEVKQEGQGYEPIIGKQEITIKDGRLTPEALWAMGRIGSLSISPDGKQIAYTVAYYSVPENKSHHVIYVMDADGKNNTLLTQTAWNESEPQWIKGGTKIAFL</sequence>